<dbReference type="Gene3D" id="3.30.420.10">
    <property type="entry name" value="Ribonuclease H-like superfamily/Ribonuclease H"/>
    <property type="match status" value="1"/>
</dbReference>
<evidence type="ECO:0000256" key="1">
    <source>
        <dbReference type="SAM" id="MobiDB-lite"/>
    </source>
</evidence>
<accession>A0A812QFS2</accession>
<dbReference type="GO" id="GO:0015074">
    <property type="term" value="P:DNA integration"/>
    <property type="evidence" value="ECO:0007669"/>
    <property type="project" value="InterPro"/>
</dbReference>
<dbReference type="Proteomes" id="UP000649617">
    <property type="component" value="Unassembled WGS sequence"/>
</dbReference>
<sequence>AKLPELDVDAQLSGEEDKDLSEEQIQLEEFIEAEFHRPTGIATLREWGAIVLPAGKHKGRQHSTVFESDLAYAALMARKSSLTSPWAKSFKNYSIARLRAMAKAEQAKLDGAKEKHNDLGERATEADTKDKGKEIHHPRVIKPKMTPKSPDDQDLDGWKLCPMDSSQASASTKRANEGTTSGPMKEEMSADQQLELMTRQALLRRELAQLEHLCKQIDACAFQIEEKLDQLKQNTKAHDWMQHKLPRLDVLEITLTDGSVGNAVRRCRGRIVSLKTFNANKIWQLIYMYEPRHLWIDCGGTIPSKVFGSNSTLLDLYEHQVELGRHFHLCSDRNIFEASSLTGDSELRAILEETLCACHGPSQSMAEGRMGGNNFLNRKRYVYTTSRALHQKVDTRTAPTILSSPAHRNDDTTTQRSTTRPLRLADQAATAMVTDRSIPLLLSELLVVDHKREGDFNSNIADGLLDSAKQVVKRRRLWRKQPHPTLRDQADIPLRQTIVVSRQDGHGPGYMALNEEEKREADPRIIQAAKDYACSVCLETVPGPKLARPASIHVDGDFGDVVGMDVAYWTGKSGQQHMFTHIIDEATLFHQATATGRTVEDQYEALTDSWTKWAGPCQFLYLDPAGEYIGDEWREKIQRDGICVRVAAGESHWQVGRVEAHGKILKSMLTRMDAEEVIASDADFRLCLRAAIQAKNSLSRIRGFTPEQAVFGKSSRLPASLISDEQAAGCFIGANARSATDLEAREEGGMTLTNPDGDTIMEHAGPSNRGVANAEQPEMEVSPVASLDPEPQVLPEPVVPESPMDPVNIPVPEDEDDDILFGDTECFLTFPSEDQVWEINVCETEVDPKDLPSPSEALQYAMLVSSGQKKRTEVQLRDLTSADRQQFLEAKGKEVDAWLSHRTVRK</sequence>
<feature type="region of interest" description="Disordered" evidence="1">
    <location>
        <begin position="108"/>
        <end position="133"/>
    </location>
</feature>
<feature type="domain" description="Integrase catalytic" evidence="2">
    <location>
        <begin position="545"/>
        <end position="714"/>
    </location>
</feature>
<feature type="region of interest" description="Disordered" evidence="1">
    <location>
        <begin position="1"/>
        <end position="21"/>
    </location>
</feature>
<dbReference type="AlphaFoldDB" id="A0A812QFS2"/>
<dbReference type="InterPro" id="IPR001584">
    <property type="entry name" value="Integrase_cat-core"/>
</dbReference>
<protein>
    <submittedName>
        <fullName evidence="3">GIP protein</fullName>
    </submittedName>
</protein>
<proteinExistence type="predicted"/>
<dbReference type="InterPro" id="IPR012337">
    <property type="entry name" value="RNaseH-like_sf"/>
</dbReference>
<keyword evidence="4" id="KW-1185">Reference proteome</keyword>
<organism evidence="3 4">
    <name type="scientific">Symbiodinium pilosum</name>
    <name type="common">Dinoflagellate</name>
    <dbReference type="NCBI Taxonomy" id="2952"/>
    <lineage>
        <taxon>Eukaryota</taxon>
        <taxon>Sar</taxon>
        <taxon>Alveolata</taxon>
        <taxon>Dinophyceae</taxon>
        <taxon>Suessiales</taxon>
        <taxon>Symbiodiniaceae</taxon>
        <taxon>Symbiodinium</taxon>
    </lineage>
</organism>
<evidence type="ECO:0000313" key="4">
    <source>
        <dbReference type="Proteomes" id="UP000649617"/>
    </source>
</evidence>
<evidence type="ECO:0000313" key="3">
    <source>
        <dbReference type="EMBL" id="CAE7369192.1"/>
    </source>
</evidence>
<dbReference type="EMBL" id="CAJNIZ010015078">
    <property type="protein sequence ID" value="CAE7369192.1"/>
    <property type="molecule type" value="Genomic_DNA"/>
</dbReference>
<dbReference type="OrthoDB" id="408309at2759"/>
<feature type="region of interest" description="Disordered" evidence="1">
    <location>
        <begin position="163"/>
        <end position="186"/>
    </location>
</feature>
<feature type="non-terminal residue" evidence="3">
    <location>
        <position position="1"/>
    </location>
</feature>
<feature type="non-terminal residue" evidence="3">
    <location>
        <position position="906"/>
    </location>
</feature>
<feature type="compositionally biased region" description="Polar residues" evidence="1">
    <location>
        <begin position="164"/>
        <end position="182"/>
    </location>
</feature>
<dbReference type="InterPro" id="IPR036397">
    <property type="entry name" value="RNaseH_sf"/>
</dbReference>
<feature type="region of interest" description="Disordered" evidence="1">
    <location>
        <begin position="398"/>
        <end position="421"/>
    </location>
</feature>
<evidence type="ECO:0000259" key="2">
    <source>
        <dbReference type="PROSITE" id="PS50994"/>
    </source>
</evidence>
<dbReference type="SUPFAM" id="SSF53098">
    <property type="entry name" value="Ribonuclease H-like"/>
    <property type="match status" value="1"/>
</dbReference>
<dbReference type="PROSITE" id="PS50994">
    <property type="entry name" value="INTEGRASE"/>
    <property type="match status" value="1"/>
</dbReference>
<name>A0A812QFS2_SYMPI</name>
<reference evidence="3" key="1">
    <citation type="submission" date="2021-02" db="EMBL/GenBank/DDBJ databases">
        <authorList>
            <person name="Dougan E. K."/>
            <person name="Rhodes N."/>
            <person name="Thang M."/>
            <person name="Chan C."/>
        </authorList>
    </citation>
    <scope>NUCLEOTIDE SEQUENCE</scope>
</reference>
<gene>
    <name evidence="3" type="primary">GIP</name>
    <name evidence="3" type="ORF">SPIL2461_LOCUS8957</name>
</gene>
<dbReference type="GO" id="GO:0003676">
    <property type="term" value="F:nucleic acid binding"/>
    <property type="evidence" value="ECO:0007669"/>
    <property type="project" value="InterPro"/>
</dbReference>
<comment type="caution">
    <text evidence="3">The sequence shown here is derived from an EMBL/GenBank/DDBJ whole genome shotgun (WGS) entry which is preliminary data.</text>
</comment>